<keyword evidence="1" id="KW-0812">Transmembrane</keyword>
<feature type="transmembrane region" description="Helical" evidence="1">
    <location>
        <begin position="114"/>
        <end position="131"/>
    </location>
</feature>
<evidence type="ECO:0000313" key="2">
    <source>
        <dbReference type="EMBL" id="SDF56698.1"/>
    </source>
</evidence>
<sequence length="137" mass="15805">MSLGSRKLGQVISRVHREGDGQQKFAWRSYHPQYECDELEETLLDWTQDEASKVRLASRLGYLKFSTHDDECDPSDVPDGYTTYVTITEKGYQYSLQYGQNLWTRVWVEINRNVISIVTSVIASIFVMFALKSLGLK</sequence>
<dbReference type="EMBL" id="FNBL01000005">
    <property type="protein sequence ID" value="SDF56698.1"/>
    <property type="molecule type" value="Genomic_DNA"/>
</dbReference>
<keyword evidence="1" id="KW-1133">Transmembrane helix</keyword>
<keyword evidence="1" id="KW-0472">Membrane</keyword>
<evidence type="ECO:0000256" key="1">
    <source>
        <dbReference type="SAM" id="Phobius"/>
    </source>
</evidence>
<name>A0A1G7M4H8_9RHOB</name>
<dbReference type="AlphaFoldDB" id="A0A1G7M4H8"/>
<dbReference type="RefSeq" id="WP_143026794.1">
    <property type="nucleotide sequence ID" value="NZ_FNBL01000005.1"/>
</dbReference>
<reference evidence="2 3" key="1">
    <citation type="submission" date="2016-10" db="EMBL/GenBank/DDBJ databases">
        <authorList>
            <person name="de Groot N.N."/>
        </authorList>
    </citation>
    <scope>NUCLEOTIDE SEQUENCE [LARGE SCALE GENOMIC DNA]</scope>
    <source>
        <strain evidence="2 3">DSM 27375</strain>
    </source>
</reference>
<accession>A0A1G7M4H8</accession>
<proteinExistence type="predicted"/>
<organism evidence="2 3">
    <name type="scientific">Celeribacter baekdonensis</name>
    <dbReference type="NCBI Taxonomy" id="875171"/>
    <lineage>
        <taxon>Bacteria</taxon>
        <taxon>Pseudomonadati</taxon>
        <taxon>Pseudomonadota</taxon>
        <taxon>Alphaproteobacteria</taxon>
        <taxon>Rhodobacterales</taxon>
        <taxon>Roseobacteraceae</taxon>
        <taxon>Celeribacter</taxon>
    </lineage>
</organism>
<protein>
    <submittedName>
        <fullName evidence="2">Uncharacterized protein</fullName>
    </submittedName>
</protein>
<dbReference type="Proteomes" id="UP000182284">
    <property type="component" value="Unassembled WGS sequence"/>
</dbReference>
<gene>
    <name evidence="2" type="ORF">SAMN04488117_10596</name>
</gene>
<evidence type="ECO:0000313" key="3">
    <source>
        <dbReference type="Proteomes" id="UP000182284"/>
    </source>
</evidence>